<gene>
    <name evidence="4" type="ORF">ACFSJU_03965</name>
</gene>
<dbReference type="InterPro" id="IPR025554">
    <property type="entry name" value="DUF4140"/>
</dbReference>
<dbReference type="InterPro" id="IPR011935">
    <property type="entry name" value="CHP02231"/>
</dbReference>
<protein>
    <submittedName>
        <fullName evidence="4">Mucoidy inhibitor MuiA family protein</fullName>
    </submittedName>
</protein>
<reference evidence="5" key="1">
    <citation type="journal article" date="2019" name="Int. J. Syst. Evol. Microbiol.">
        <title>The Global Catalogue of Microorganisms (GCM) 10K type strain sequencing project: providing services to taxonomists for standard genome sequencing and annotation.</title>
        <authorList>
            <consortium name="The Broad Institute Genomics Platform"/>
            <consortium name="The Broad Institute Genome Sequencing Center for Infectious Disease"/>
            <person name="Wu L."/>
            <person name="Ma J."/>
        </authorList>
    </citation>
    <scope>NUCLEOTIDE SEQUENCE [LARGE SCALE GENOMIC DNA]</scope>
    <source>
        <strain evidence="5">KCTC 42217</strain>
    </source>
</reference>
<comment type="caution">
    <text evidence="4">The sequence shown here is derived from an EMBL/GenBank/DDBJ whole genome shotgun (WGS) entry which is preliminary data.</text>
</comment>
<evidence type="ECO:0000313" key="4">
    <source>
        <dbReference type="EMBL" id="MFD2161534.1"/>
    </source>
</evidence>
<dbReference type="SUPFAM" id="SSF49464">
    <property type="entry name" value="Carboxypeptidase regulatory domain-like"/>
    <property type="match status" value="1"/>
</dbReference>
<evidence type="ECO:0000313" key="5">
    <source>
        <dbReference type="Proteomes" id="UP001597387"/>
    </source>
</evidence>
<proteinExistence type="predicted"/>
<feature type="domain" description="DUF4140" evidence="3">
    <location>
        <begin position="34"/>
        <end position="132"/>
    </location>
</feature>
<accession>A0ABW4ZI83</accession>
<dbReference type="InterPro" id="IPR037291">
    <property type="entry name" value="DUF4139"/>
</dbReference>
<dbReference type="Pfam" id="PF13600">
    <property type="entry name" value="DUF4140"/>
    <property type="match status" value="1"/>
</dbReference>
<dbReference type="PANTHER" id="PTHR31005">
    <property type="entry name" value="DUF4139 DOMAIN-CONTAINING PROTEIN"/>
    <property type="match status" value="1"/>
</dbReference>
<feature type="domain" description="DUF4139" evidence="2">
    <location>
        <begin position="219"/>
        <end position="617"/>
    </location>
</feature>
<feature type="coiled-coil region" evidence="1">
    <location>
        <begin position="94"/>
        <end position="195"/>
    </location>
</feature>
<evidence type="ECO:0000256" key="1">
    <source>
        <dbReference type="SAM" id="Coils"/>
    </source>
</evidence>
<dbReference type="Proteomes" id="UP001597387">
    <property type="component" value="Unassembled WGS sequence"/>
</dbReference>
<dbReference type="Gene3D" id="2.60.40.1120">
    <property type="entry name" value="Carboxypeptidase-like, regulatory domain"/>
    <property type="match status" value="1"/>
</dbReference>
<dbReference type="PANTHER" id="PTHR31005:SF8">
    <property type="entry name" value="DUF4139 DOMAIN-CONTAINING PROTEIN"/>
    <property type="match status" value="1"/>
</dbReference>
<evidence type="ECO:0000259" key="3">
    <source>
        <dbReference type="Pfam" id="PF13600"/>
    </source>
</evidence>
<dbReference type="NCBIfam" id="TIGR02231">
    <property type="entry name" value="mucoidy inhibitor MuiA family protein"/>
    <property type="match status" value="2"/>
</dbReference>
<dbReference type="InterPro" id="IPR008969">
    <property type="entry name" value="CarboxyPept-like_regulatory"/>
</dbReference>
<keyword evidence="1" id="KW-0175">Coiled coil</keyword>
<sequence>MTKIYIPILYLLFSGSLSKAQEKAVTADSKIQRVIVFLQGAQIERSAQAQIPAGTSLLTFRGLSAEIDEQSIQVKGAGNFTILAVNKQTDFLQEQELRGSLTRLQDQIAELRDQREIQDNIIAILKKEEDMLASNQSVGNGGAGLDLNKLKQALDFQKARLSENKVKQLSTRKEIQRLNIGIKKLENQLNEEAGKPGNKTSNIVVKVSSGTSTSGSFVLTYLVKNASWYPTYDLRATDVNKPINLIYRANISQQSGEEWKDVKLTLSSGDPSVGGRKPSLRPYQVGYNISRHTPAADLTSVRGKVTDSKDGAPLIGVSVRIKGTSIGSNTDVNGNYTLSVPAPGSTLQFSYIGYVSHEQVAYSSEMNVRLNQDSKSLNEVAVVGYGAERKMELTGSVAGVQIRGTSSLIKQSVPLEVQVQQSQTNVQFEVAQPYSIYSDGKQLTVEIAEHELPADYRYHAVPKIKQEAYLTASVTGINDLNLLSGEANVFFDGAFLGKTLINIENTNDTLVISLGADKNVLVKRVAQKGQNEKSFMGSNQKAVRSFSLDVLSRKAYPIKLTVEDQIPVSNTSEVTVESEELSGGKLDPATGLVKWDLQLLPQGKKSLQLKYEVKYPKNRPVSLE</sequence>
<evidence type="ECO:0000259" key="2">
    <source>
        <dbReference type="Pfam" id="PF13598"/>
    </source>
</evidence>
<name>A0ABW4ZI83_9SPHI</name>
<dbReference type="EMBL" id="JBHUHZ010000001">
    <property type="protein sequence ID" value="MFD2161534.1"/>
    <property type="molecule type" value="Genomic_DNA"/>
</dbReference>
<keyword evidence="5" id="KW-1185">Reference proteome</keyword>
<organism evidence="4 5">
    <name type="scientific">Paradesertivirga mongoliensis</name>
    <dbReference type="NCBI Taxonomy" id="2100740"/>
    <lineage>
        <taxon>Bacteria</taxon>
        <taxon>Pseudomonadati</taxon>
        <taxon>Bacteroidota</taxon>
        <taxon>Sphingobacteriia</taxon>
        <taxon>Sphingobacteriales</taxon>
        <taxon>Sphingobacteriaceae</taxon>
        <taxon>Paradesertivirga</taxon>
    </lineage>
</organism>
<dbReference type="Pfam" id="PF13715">
    <property type="entry name" value="CarbopepD_reg_2"/>
    <property type="match status" value="1"/>
</dbReference>
<dbReference type="RefSeq" id="WP_255899097.1">
    <property type="nucleotide sequence ID" value="NZ_JAFMZO010000001.1"/>
</dbReference>
<dbReference type="Pfam" id="PF13598">
    <property type="entry name" value="DUF4139"/>
    <property type="match status" value="1"/>
</dbReference>